<reference evidence="10" key="1">
    <citation type="journal article" date="2021" name="Sci. Rep.">
        <title>Diploid genomic architecture of Nitzschia inconspicua, an elite biomass production diatom.</title>
        <authorList>
            <person name="Oliver A."/>
            <person name="Podell S."/>
            <person name="Pinowska A."/>
            <person name="Traller J.C."/>
            <person name="Smith S.R."/>
            <person name="McClure R."/>
            <person name="Beliaev A."/>
            <person name="Bohutskyi P."/>
            <person name="Hill E.A."/>
            <person name="Rabines A."/>
            <person name="Zheng H."/>
            <person name="Allen L.Z."/>
            <person name="Kuo A."/>
            <person name="Grigoriev I.V."/>
            <person name="Allen A.E."/>
            <person name="Hazlebeck D."/>
            <person name="Allen E.E."/>
        </authorList>
    </citation>
    <scope>NUCLEOTIDE SEQUENCE</scope>
    <source>
        <strain evidence="10">Hildebrandi</strain>
    </source>
</reference>
<keyword evidence="7 9" id="KW-0687">Ribonucleoprotein</keyword>
<evidence type="ECO:0000256" key="6">
    <source>
        <dbReference type="ARBA" id="ARBA00023128"/>
    </source>
</evidence>
<dbReference type="InterPro" id="IPR019927">
    <property type="entry name" value="Ribosomal_uL3_bac/org-type"/>
</dbReference>
<evidence type="ECO:0000313" key="10">
    <source>
        <dbReference type="EMBL" id="KAG7345602.1"/>
    </source>
</evidence>
<dbReference type="AlphaFoldDB" id="A0A9K3KKZ4"/>
<protein>
    <recommendedName>
        <fullName evidence="8">Large ribosomal subunit protein uL3m</fullName>
    </recommendedName>
</protein>
<accession>A0A9K3KKZ4</accession>
<dbReference type="GO" id="GO:0005762">
    <property type="term" value="C:mitochondrial large ribosomal subunit"/>
    <property type="evidence" value="ECO:0007669"/>
    <property type="project" value="TreeGrafter"/>
</dbReference>
<keyword evidence="6" id="KW-0496">Mitochondrion</keyword>
<keyword evidence="5 9" id="KW-0689">Ribosomal protein</keyword>
<dbReference type="InterPro" id="IPR019926">
    <property type="entry name" value="Ribosomal_uL3_CS"/>
</dbReference>
<dbReference type="PANTHER" id="PTHR11229">
    <property type="entry name" value="50S RIBOSOMAL PROTEIN L3"/>
    <property type="match status" value="1"/>
</dbReference>
<reference evidence="10" key="2">
    <citation type="submission" date="2021-04" db="EMBL/GenBank/DDBJ databases">
        <authorList>
            <person name="Podell S."/>
        </authorList>
    </citation>
    <scope>NUCLEOTIDE SEQUENCE</scope>
    <source>
        <strain evidence="10">Hildebrandi</strain>
    </source>
</reference>
<evidence type="ECO:0000256" key="5">
    <source>
        <dbReference type="ARBA" id="ARBA00022980"/>
    </source>
</evidence>
<dbReference type="Pfam" id="PF00297">
    <property type="entry name" value="Ribosomal_L3"/>
    <property type="match status" value="1"/>
</dbReference>
<keyword evidence="11" id="KW-1185">Reference proteome</keyword>
<evidence type="ECO:0000256" key="2">
    <source>
        <dbReference type="ARBA" id="ARBA00004173"/>
    </source>
</evidence>
<evidence type="ECO:0000313" key="11">
    <source>
        <dbReference type="Proteomes" id="UP000693970"/>
    </source>
</evidence>
<organism evidence="10 11">
    <name type="scientific">Nitzschia inconspicua</name>
    <dbReference type="NCBI Taxonomy" id="303405"/>
    <lineage>
        <taxon>Eukaryota</taxon>
        <taxon>Sar</taxon>
        <taxon>Stramenopiles</taxon>
        <taxon>Ochrophyta</taxon>
        <taxon>Bacillariophyta</taxon>
        <taxon>Bacillariophyceae</taxon>
        <taxon>Bacillariophycidae</taxon>
        <taxon>Bacillariales</taxon>
        <taxon>Bacillariaceae</taxon>
        <taxon>Nitzschia</taxon>
    </lineage>
</organism>
<comment type="similarity">
    <text evidence="3 9">Belongs to the universal ribosomal protein uL3 family.</text>
</comment>
<sequence length="420" mass="46850">MIVCRKLASGGARPYSRVLCRSRTTPSSSTPVLQPVSTARCVRQTMVVSPLSSIPSRAEYSTTVWNPKIHSFGSGGDEKSLSQEEMQKLIDAEEQRMIDEENEKKYPDWKPGQRKRPLLKTYSEEEFERALMPEKFVDNPIWTLRDKRCGALAIKIGMMPVWDDWGVRHACTVLWMDRNIVLGHKTVEKHGYSAIQIAAGERKAKNVSKPILGQYKAAEELIESPPYLVREFRITDEANLLPLHTQLHARHFVPGQNIDVTGTSKGKGFQGGMKRHGFAGMPASHGTSLSHRALGSTGNCQDPGKVFKGKKMAGRMGVDRVTMQNLRILKIDRGRDLIYVSGAVPGNKGGFVEIRDAVKKPLWRTDKVLGALERPPLPTFEYDSEIDGTGTAFEEFMPLGEDDPLDPDYMDTTIAIKVQA</sequence>
<dbReference type="PROSITE" id="PS00474">
    <property type="entry name" value="RIBOSOMAL_L3"/>
    <property type="match status" value="1"/>
</dbReference>
<dbReference type="EMBL" id="JAGRRH010000022">
    <property type="protein sequence ID" value="KAG7345602.1"/>
    <property type="molecule type" value="Genomic_DNA"/>
</dbReference>
<dbReference type="GO" id="GO:0003735">
    <property type="term" value="F:structural constituent of ribosome"/>
    <property type="evidence" value="ECO:0007669"/>
    <property type="project" value="InterPro"/>
</dbReference>
<name>A0A9K3KKZ4_9STRA</name>
<dbReference type="InterPro" id="IPR000597">
    <property type="entry name" value="Ribosomal_uL3"/>
</dbReference>
<evidence type="ECO:0000256" key="7">
    <source>
        <dbReference type="ARBA" id="ARBA00023274"/>
    </source>
</evidence>
<comment type="caution">
    <text evidence="10">The sequence shown here is derived from an EMBL/GenBank/DDBJ whole genome shotgun (WGS) entry which is preliminary data.</text>
</comment>
<dbReference type="PANTHER" id="PTHR11229:SF8">
    <property type="entry name" value="LARGE RIBOSOMAL SUBUNIT PROTEIN UL3M"/>
    <property type="match status" value="1"/>
</dbReference>
<comment type="subcellular location">
    <subcellularLocation>
        <location evidence="2">Mitochondrion</location>
    </subcellularLocation>
</comment>
<proteinExistence type="inferred from homology"/>
<dbReference type="Proteomes" id="UP000693970">
    <property type="component" value="Unassembled WGS sequence"/>
</dbReference>
<gene>
    <name evidence="10" type="ORF">IV203_033133</name>
</gene>
<comment type="function">
    <text evidence="1">One of the primary rRNA binding proteins, it binds directly near the 3'-end of the 23S rRNA, where it nucleates assembly of the 50S subunit.</text>
</comment>
<evidence type="ECO:0000256" key="3">
    <source>
        <dbReference type="ARBA" id="ARBA00006540"/>
    </source>
</evidence>
<evidence type="ECO:0000256" key="8">
    <source>
        <dbReference type="ARBA" id="ARBA00035209"/>
    </source>
</evidence>
<keyword evidence="4" id="KW-0809">Transit peptide</keyword>
<evidence type="ECO:0000256" key="4">
    <source>
        <dbReference type="ARBA" id="ARBA00022946"/>
    </source>
</evidence>
<dbReference type="OrthoDB" id="274683at2759"/>
<evidence type="ECO:0000256" key="9">
    <source>
        <dbReference type="RuleBase" id="RU003905"/>
    </source>
</evidence>
<dbReference type="NCBIfam" id="TIGR03625">
    <property type="entry name" value="L3_bact"/>
    <property type="match status" value="1"/>
</dbReference>
<evidence type="ECO:0000256" key="1">
    <source>
        <dbReference type="ARBA" id="ARBA00002570"/>
    </source>
</evidence>
<dbReference type="HAMAP" id="MF_01325_B">
    <property type="entry name" value="Ribosomal_uL3_B"/>
    <property type="match status" value="1"/>
</dbReference>
<dbReference type="GO" id="GO:0006412">
    <property type="term" value="P:translation"/>
    <property type="evidence" value="ECO:0007669"/>
    <property type="project" value="InterPro"/>
</dbReference>
<dbReference type="FunFam" id="2.40.30.10:FF:000004">
    <property type="entry name" value="50S ribosomal protein L3"/>
    <property type="match status" value="1"/>
</dbReference>